<dbReference type="InterPro" id="IPR032566">
    <property type="entry name" value="Znf-C2HE"/>
</dbReference>
<evidence type="ECO:0000259" key="1">
    <source>
        <dbReference type="Pfam" id="PF16278"/>
    </source>
</evidence>
<dbReference type="Pfam" id="PF11969">
    <property type="entry name" value="DcpS_C"/>
    <property type="match status" value="1"/>
</dbReference>
<proteinExistence type="predicted"/>
<dbReference type="PANTHER" id="PTHR12486:SF4">
    <property type="entry name" value="APRATAXIN"/>
    <property type="match status" value="1"/>
</dbReference>
<dbReference type="OrthoDB" id="3512845at2759"/>
<dbReference type="GO" id="GO:0003725">
    <property type="term" value="F:double-stranded RNA binding"/>
    <property type="evidence" value="ECO:0007669"/>
    <property type="project" value="TreeGrafter"/>
</dbReference>
<dbReference type="SUPFAM" id="SSF54197">
    <property type="entry name" value="HIT-like"/>
    <property type="match status" value="1"/>
</dbReference>
<sequence length="194" mass="22774">MQPSVHFLLIPRKQAYYTQHPLHALSTDPAFLTTVRTRTTRLMDLAADELRRQYGDSSVSDKPYNSALEVLMSSTPDPPSPSQRAALLPPGRDWHKEIVAGVHTHPSMNHLHIHVFSRDMYSPWVKHKKHYLSFNTSFLVRLHEFPLENGDPRFKPGDWPAWDMTCWRCGRNFKNKFKALKEHLEEEFQEWKKE</sequence>
<dbReference type="GO" id="GO:1990165">
    <property type="term" value="F:single-strand break-containing DNA binding"/>
    <property type="evidence" value="ECO:0007669"/>
    <property type="project" value="TreeGrafter"/>
</dbReference>
<keyword evidence="3" id="KW-1185">Reference proteome</keyword>
<name>A0A364N253_STELY</name>
<feature type="domain" description="Aprataxin C2HE/C2H2/C2HC zinc finger" evidence="1">
    <location>
        <begin position="135"/>
        <end position="190"/>
    </location>
</feature>
<dbReference type="GO" id="GO:0030983">
    <property type="term" value="F:mismatched DNA binding"/>
    <property type="evidence" value="ECO:0007669"/>
    <property type="project" value="TreeGrafter"/>
</dbReference>
<dbReference type="PANTHER" id="PTHR12486">
    <property type="entry name" value="APRATAXIN-RELATED"/>
    <property type="match status" value="1"/>
</dbReference>
<dbReference type="GO" id="GO:0033699">
    <property type="term" value="F:DNA 5'-adenosine monophosphate hydrolase activity"/>
    <property type="evidence" value="ECO:0007669"/>
    <property type="project" value="TreeGrafter"/>
</dbReference>
<evidence type="ECO:0000313" key="3">
    <source>
        <dbReference type="Proteomes" id="UP000249619"/>
    </source>
</evidence>
<dbReference type="GO" id="GO:0000012">
    <property type="term" value="P:single strand break repair"/>
    <property type="evidence" value="ECO:0007669"/>
    <property type="project" value="TreeGrafter"/>
</dbReference>
<dbReference type="Pfam" id="PF16278">
    <property type="entry name" value="zf-C2HE"/>
    <property type="match status" value="1"/>
</dbReference>
<evidence type="ECO:0000313" key="2">
    <source>
        <dbReference type="EMBL" id="RAR09966.1"/>
    </source>
</evidence>
<gene>
    <name evidence="2" type="ORF">DDE83_005275</name>
</gene>
<dbReference type="STRING" id="183478.A0A364N253"/>
<organism evidence="2 3">
    <name type="scientific">Stemphylium lycopersici</name>
    <name type="common">Tomato gray leaf spot disease fungus</name>
    <name type="synonym">Thyrospora lycopersici</name>
    <dbReference type="NCBI Taxonomy" id="183478"/>
    <lineage>
        <taxon>Eukaryota</taxon>
        <taxon>Fungi</taxon>
        <taxon>Dikarya</taxon>
        <taxon>Ascomycota</taxon>
        <taxon>Pezizomycotina</taxon>
        <taxon>Dothideomycetes</taxon>
        <taxon>Pleosporomycetidae</taxon>
        <taxon>Pleosporales</taxon>
        <taxon>Pleosporineae</taxon>
        <taxon>Pleosporaceae</taxon>
        <taxon>Stemphylium</taxon>
    </lineage>
</organism>
<dbReference type="EMBL" id="QGDH01000070">
    <property type="protein sequence ID" value="RAR09966.1"/>
    <property type="molecule type" value="Genomic_DNA"/>
</dbReference>
<dbReference type="InterPro" id="IPR036265">
    <property type="entry name" value="HIT-like_sf"/>
</dbReference>
<dbReference type="GO" id="GO:0003697">
    <property type="term" value="F:single-stranded DNA binding"/>
    <property type="evidence" value="ECO:0007669"/>
    <property type="project" value="TreeGrafter"/>
</dbReference>
<reference evidence="3" key="1">
    <citation type="submission" date="2018-05" db="EMBL/GenBank/DDBJ databases">
        <title>Draft genome sequence of Stemphylium lycopersici strain CIDEFI 213.</title>
        <authorList>
            <person name="Medina R."/>
            <person name="Franco M.E.E."/>
            <person name="Lucentini C.G."/>
            <person name="Saparrat M.C.N."/>
            <person name="Balatti P.A."/>
        </authorList>
    </citation>
    <scope>NUCLEOTIDE SEQUENCE [LARGE SCALE GENOMIC DNA]</scope>
    <source>
        <strain evidence="3">CIDEFI 213</strain>
    </source>
</reference>
<protein>
    <submittedName>
        <fullName evidence="2">HIT-like protein</fullName>
    </submittedName>
</protein>
<dbReference type="GO" id="GO:0005634">
    <property type="term" value="C:nucleus"/>
    <property type="evidence" value="ECO:0007669"/>
    <property type="project" value="TreeGrafter"/>
</dbReference>
<comment type="caution">
    <text evidence="2">The sequence shown here is derived from an EMBL/GenBank/DDBJ whole genome shotgun (WGS) entry which is preliminary data.</text>
</comment>
<dbReference type="Proteomes" id="UP000249619">
    <property type="component" value="Unassembled WGS sequence"/>
</dbReference>
<accession>A0A364N253</accession>
<dbReference type="AlphaFoldDB" id="A0A364N253"/>
<dbReference type="Gene3D" id="3.30.428.10">
    <property type="entry name" value="HIT-like"/>
    <property type="match status" value="1"/>
</dbReference>